<dbReference type="Proteomes" id="UP000799757">
    <property type="component" value="Unassembled WGS sequence"/>
</dbReference>
<name>A0A6A6WYD6_9PLEO</name>
<dbReference type="AlphaFoldDB" id="A0A6A6WYD6"/>
<proteinExistence type="predicted"/>
<accession>A0A6A6WYD6</accession>
<dbReference type="EMBL" id="MU002175">
    <property type="protein sequence ID" value="KAF2788941.1"/>
    <property type="molecule type" value="Genomic_DNA"/>
</dbReference>
<evidence type="ECO:0000313" key="2">
    <source>
        <dbReference type="EMBL" id="KAF2788941.1"/>
    </source>
</evidence>
<protein>
    <submittedName>
        <fullName evidence="2">Uncharacterized protein</fullName>
    </submittedName>
</protein>
<evidence type="ECO:0000313" key="3">
    <source>
        <dbReference type="Proteomes" id="UP000799757"/>
    </source>
</evidence>
<evidence type="ECO:0000256" key="1">
    <source>
        <dbReference type="SAM" id="MobiDB-lite"/>
    </source>
</evidence>
<keyword evidence="3" id="KW-1185">Reference proteome</keyword>
<feature type="compositionally biased region" description="Basic residues" evidence="1">
    <location>
        <begin position="79"/>
        <end position="92"/>
    </location>
</feature>
<feature type="region of interest" description="Disordered" evidence="1">
    <location>
        <begin position="79"/>
        <end position="153"/>
    </location>
</feature>
<gene>
    <name evidence="2" type="ORF">K505DRAFT_393580</name>
</gene>
<sequence length="153" mass="17585">MSHRTRPRKQGNSEYLFAARRAVKFIGSLPLKKFGVSWALHISPEYNETKEKKQKIGEQLSLLPGEFIRKPFVSSPRFRRNRLANRTKRKKRPDPAPFRPRHFASSLETYTGIKSPARGDNSDGSDASRIRQRPPFGFPSAKHLNTLEHFSPT</sequence>
<reference evidence="2" key="1">
    <citation type="journal article" date="2020" name="Stud. Mycol.">
        <title>101 Dothideomycetes genomes: a test case for predicting lifestyles and emergence of pathogens.</title>
        <authorList>
            <person name="Haridas S."/>
            <person name="Albert R."/>
            <person name="Binder M."/>
            <person name="Bloem J."/>
            <person name="Labutti K."/>
            <person name="Salamov A."/>
            <person name="Andreopoulos B."/>
            <person name="Baker S."/>
            <person name="Barry K."/>
            <person name="Bills G."/>
            <person name="Bluhm B."/>
            <person name="Cannon C."/>
            <person name="Castanera R."/>
            <person name="Culley D."/>
            <person name="Daum C."/>
            <person name="Ezra D."/>
            <person name="Gonzalez J."/>
            <person name="Henrissat B."/>
            <person name="Kuo A."/>
            <person name="Liang C."/>
            <person name="Lipzen A."/>
            <person name="Lutzoni F."/>
            <person name="Magnuson J."/>
            <person name="Mondo S."/>
            <person name="Nolan M."/>
            <person name="Ohm R."/>
            <person name="Pangilinan J."/>
            <person name="Park H.-J."/>
            <person name="Ramirez L."/>
            <person name="Alfaro M."/>
            <person name="Sun H."/>
            <person name="Tritt A."/>
            <person name="Yoshinaga Y."/>
            <person name="Zwiers L.-H."/>
            <person name="Turgeon B."/>
            <person name="Goodwin S."/>
            <person name="Spatafora J."/>
            <person name="Crous P."/>
            <person name="Grigoriev I."/>
        </authorList>
    </citation>
    <scope>NUCLEOTIDE SEQUENCE</scope>
    <source>
        <strain evidence="2">CBS 109.77</strain>
    </source>
</reference>
<organism evidence="2 3">
    <name type="scientific">Melanomma pulvis-pyrius CBS 109.77</name>
    <dbReference type="NCBI Taxonomy" id="1314802"/>
    <lineage>
        <taxon>Eukaryota</taxon>
        <taxon>Fungi</taxon>
        <taxon>Dikarya</taxon>
        <taxon>Ascomycota</taxon>
        <taxon>Pezizomycotina</taxon>
        <taxon>Dothideomycetes</taxon>
        <taxon>Pleosporomycetidae</taxon>
        <taxon>Pleosporales</taxon>
        <taxon>Melanommataceae</taxon>
        <taxon>Melanomma</taxon>
    </lineage>
</organism>